<dbReference type="VEuPathDB" id="FungiDB:PMAA_003900"/>
<evidence type="ECO:0000256" key="1">
    <source>
        <dbReference type="SAM" id="MobiDB-lite"/>
    </source>
</evidence>
<sequence>MKSLSGSIFPPPPPATTTASIQENIDYDDEDEDSPASTIVPPSPLGSRRNSFINHGGATEEDTTTSTGDNLSSSIEYDIIAHTNGLYPQSQSAKSNTGPLPSSPETPRNPRSTAPGLTSMHEQRGSHQRNATHHATIQQTTRGEQQQQQPRPYEPVANKQSRTYKNPSHPPQTPRMEGRAPPPTQTEASPATPTVSASKLHPRVAVILGVDRKWYLPLVVCRALSVGPALWWGLRCAFTFLAELLRIRPGSMWREGWVAIVVSSAAADWDVERRFRVTEVALAIMWCCASAYLSYFFMDCMMSRWLLNYSPPAVLIRLLATNGLIAYLTSSVLWLSGASSDPRLLLPAWISITTTLTFLYHATQNHAMIKRETTASISVLSVASYISMSLILLQLHLTRDNEPEVPAFVMGQKVLDWIGGLTSSLSP</sequence>
<feature type="transmembrane region" description="Helical" evidence="2">
    <location>
        <begin position="375"/>
        <end position="393"/>
    </location>
</feature>
<feature type="region of interest" description="Disordered" evidence="1">
    <location>
        <begin position="1"/>
        <end position="196"/>
    </location>
</feature>
<protein>
    <recommendedName>
        <fullName evidence="5">N-glycosylation protein EOS1</fullName>
    </recommendedName>
</protein>
<keyword evidence="2" id="KW-0812">Transmembrane</keyword>
<dbReference type="Pfam" id="PF12326">
    <property type="entry name" value="EOS1"/>
    <property type="match status" value="1"/>
</dbReference>
<evidence type="ECO:0008006" key="5">
    <source>
        <dbReference type="Google" id="ProtNLM"/>
    </source>
</evidence>
<proteinExistence type="predicted"/>
<dbReference type="PhylomeDB" id="B6QT26"/>
<feature type="compositionally biased region" description="Acidic residues" evidence="1">
    <location>
        <begin position="25"/>
        <end position="34"/>
    </location>
</feature>
<dbReference type="HOGENOM" id="CLU_674691_0_0_1"/>
<feature type="compositionally biased region" description="Polar residues" evidence="1">
    <location>
        <begin position="185"/>
        <end position="196"/>
    </location>
</feature>
<keyword evidence="2" id="KW-0472">Membrane</keyword>
<feature type="transmembrane region" description="Helical" evidence="2">
    <location>
        <begin position="344"/>
        <end position="363"/>
    </location>
</feature>
<keyword evidence="2" id="KW-1133">Transmembrane helix</keyword>
<dbReference type="GO" id="GO:0005789">
    <property type="term" value="C:endoplasmic reticulum membrane"/>
    <property type="evidence" value="ECO:0007669"/>
    <property type="project" value="InterPro"/>
</dbReference>
<dbReference type="PANTHER" id="PTHR28147">
    <property type="entry name" value="N-GLYCOSYLATION PROTEIN EOS1"/>
    <property type="match status" value="1"/>
</dbReference>
<feature type="compositionally biased region" description="Polar residues" evidence="1">
    <location>
        <begin position="64"/>
        <end position="75"/>
    </location>
</feature>
<organism evidence="3 4">
    <name type="scientific">Talaromyces marneffei (strain ATCC 18224 / CBS 334.59 / QM 7333)</name>
    <name type="common">Penicillium marneffei</name>
    <dbReference type="NCBI Taxonomy" id="441960"/>
    <lineage>
        <taxon>Eukaryota</taxon>
        <taxon>Fungi</taxon>
        <taxon>Dikarya</taxon>
        <taxon>Ascomycota</taxon>
        <taxon>Pezizomycotina</taxon>
        <taxon>Eurotiomycetes</taxon>
        <taxon>Eurotiomycetidae</taxon>
        <taxon>Eurotiales</taxon>
        <taxon>Trichocomaceae</taxon>
        <taxon>Talaromyces</taxon>
        <taxon>Talaromyces sect. Talaromyces</taxon>
    </lineage>
</organism>
<name>B6QT26_TALMQ</name>
<dbReference type="GO" id="GO:0034599">
    <property type="term" value="P:cellular response to oxidative stress"/>
    <property type="evidence" value="ECO:0007669"/>
    <property type="project" value="InterPro"/>
</dbReference>
<dbReference type="GO" id="GO:0006487">
    <property type="term" value="P:protein N-linked glycosylation"/>
    <property type="evidence" value="ECO:0007669"/>
    <property type="project" value="TreeGrafter"/>
</dbReference>
<feature type="transmembrane region" description="Helical" evidence="2">
    <location>
        <begin position="318"/>
        <end position="337"/>
    </location>
</feature>
<gene>
    <name evidence="3" type="ORF">PMAA_003900</name>
</gene>
<evidence type="ECO:0000256" key="2">
    <source>
        <dbReference type="SAM" id="Phobius"/>
    </source>
</evidence>
<feature type="transmembrane region" description="Helical" evidence="2">
    <location>
        <begin position="280"/>
        <end position="298"/>
    </location>
</feature>
<dbReference type="InterPro" id="IPR021100">
    <property type="entry name" value="N-glycosylation_EOS1"/>
</dbReference>
<feature type="compositionally biased region" description="Polar residues" evidence="1">
    <location>
        <begin position="86"/>
        <end position="116"/>
    </location>
</feature>
<evidence type="ECO:0000313" key="3">
    <source>
        <dbReference type="EMBL" id="EEA19605.1"/>
    </source>
</evidence>
<keyword evidence="4" id="KW-1185">Reference proteome</keyword>
<dbReference type="OrthoDB" id="2139606at2759"/>
<reference evidence="4" key="1">
    <citation type="journal article" date="2015" name="Genome Announc.">
        <title>Genome sequence of the AIDS-associated pathogen Penicillium marneffei (ATCC18224) and its near taxonomic relative Talaromyces stipitatus (ATCC10500).</title>
        <authorList>
            <person name="Nierman W.C."/>
            <person name="Fedorova-Abrams N.D."/>
            <person name="Andrianopoulos A."/>
        </authorList>
    </citation>
    <scope>NUCLEOTIDE SEQUENCE [LARGE SCALE GENOMIC DNA]</scope>
    <source>
        <strain evidence="4">ATCC 18224 / CBS 334.59 / QM 7333</strain>
    </source>
</reference>
<evidence type="ECO:0000313" key="4">
    <source>
        <dbReference type="Proteomes" id="UP000001294"/>
    </source>
</evidence>
<dbReference type="AlphaFoldDB" id="B6QT26"/>
<accession>B6QT26</accession>
<dbReference type="EMBL" id="DS995905">
    <property type="protein sequence ID" value="EEA19605.1"/>
    <property type="molecule type" value="Genomic_DNA"/>
</dbReference>
<feature type="compositionally biased region" description="Low complexity" evidence="1">
    <location>
        <begin position="136"/>
        <end position="149"/>
    </location>
</feature>
<dbReference type="PANTHER" id="PTHR28147:SF1">
    <property type="entry name" value="N-GLYCOSYLATION PROTEIN EOS1"/>
    <property type="match status" value="1"/>
</dbReference>
<dbReference type="Proteomes" id="UP000001294">
    <property type="component" value="Unassembled WGS sequence"/>
</dbReference>